<proteinExistence type="predicted"/>
<comment type="caution">
    <text evidence="5">The sequence shown here is derived from an EMBL/GenBank/DDBJ whole genome shotgun (WGS) entry which is preliminary data.</text>
</comment>
<keyword evidence="3" id="KW-1133">Transmembrane helix</keyword>
<keyword evidence="3" id="KW-0812">Transmembrane</keyword>
<dbReference type="OrthoDB" id="5835829at2759"/>
<evidence type="ECO:0000256" key="1">
    <source>
        <dbReference type="ARBA" id="ARBA00022676"/>
    </source>
</evidence>
<dbReference type="Proteomes" id="UP000650833">
    <property type="component" value="Unassembled WGS sequence"/>
</dbReference>
<evidence type="ECO:0000256" key="3">
    <source>
        <dbReference type="SAM" id="Phobius"/>
    </source>
</evidence>
<dbReference type="CDD" id="cd03784">
    <property type="entry name" value="GT1_Gtf-like"/>
    <property type="match status" value="1"/>
</dbReference>
<evidence type="ECO:0000256" key="4">
    <source>
        <dbReference type="SAM" id="SignalP"/>
    </source>
</evidence>
<keyword evidence="2" id="KW-0808">Transferase</keyword>
<reference evidence="5" key="1">
    <citation type="submission" date="2020-12" db="EMBL/GenBank/DDBJ databases">
        <title>Metabolic potential, ecology and presence of endohyphal bacteria is reflected in genomic diversity of Mucoromycotina.</title>
        <authorList>
            <person name="Muszewska A."/>
            <person name="Okrasinska A."/>
            <person name="Steczkiewicz K."/>
            <person name="Drgas O."/>
            <person name="Orlowska M."/>
            <person name="Perlinska-Lenart U."/>
            <person name="Aleksandrzak-Piekarczyk T."/>
            <person name="Szatraj K."/>
            <person name="Zielenkiewicz U."/>
            <person name="Pilsyk S."/>
            <person name="Malc E."/>
            <person name="Mieczkowski P."/>
            <person name="Kruszewska J.S."/>
            <person name="Biernat P."/>
            <person name="Pawlowska J."/>
        </authorList>
    </citation>
    <scope>NUCLEOTIDE SEQUENCE</scope>
    <source>
        <strain evidence="5">CBS 226.32</strain>
    </source>
</reference>
<keyword evidence="1" id="KW-0328">Glycosyltransferase</keyword>
<organism evidence="5 6">
    <name type="scientific">Mucor plumbeus</name>
    <dbReference type="NCBI Taxonomy" id="97098"/>
    <lineage>
        <taxon>Eukaryota</taxon>
        <taxon>Fungi</taxon>
        <taxon>Fungi incertae sedis</taxon>
        <taxon>Mucoromycota</taxon>
        <taxon>Mucoromycotina</taxon>
        <taxon>Mucoromycetes</taxon>
        <taxon>Mucorales</taxon>
        <taxon>Mucorineae</taxon>
        <taxon>Mucoraceae</taxon>
        <taxon>Mucor</taxon>
    </lineage>
</organism>
<accession>A0A8H7V963</accession>
<feature type="signal peptide" evidence="4">
    <location>
        <begin position="1"/>
        <end position="19"/>
    </location>
</feature>
<keyword evidence="6" id="KW-1185">Reference proteome</keyword>
<name>A0A8H7V963_9FUNG</name>
<dbReference type="Pfam" id="PF00201">
    <property type="entry name" value="UDPGT"/>
    <property type="match status" value="1"/>
</dbReference>
<protein>
    <submittedName>
        <fullName evidence="5">Uncharacterized protein</fullName>
    </submittedName>
</protein>
<dbReference type="InterPro" id="IPR002213">
    <property type="entry name" value="UDP_glucos_trans"/>
</dbReference>
<dbReference type="AlphaFoldDB" id="A0A8H7V963"/>
<gene>
    <name evidence="5" type="ORF">INT46_006598</name>
</gene>
<keyword evidence="4" id="KW-0732">Signal</keyword>
<feature type="chain" id="PRO_5034134533" evidence="4">
    <location>
        <begin position="20"/>
        <end position="551"/>
    </location>
</feature>
<evidence type="ECO:0000256" key="2">
    <source>
        <dbReference type="ARBA" id="ARBA00022679"/>
    </source>
</evidence>
<dbReference type="PANTHER" id="PTHR48043:SF145">
    <property type="entry name" value="FI06409P-RELATED"/>
    <property type="match status" value="1"/>
</dbReference>
<dbReference type="SUPFAM" id="SSF53756">
    <property type="entry name" value="UDP-Glycosyltransferase/glycogen phosphorylase"/>
    <property type="match status" value="1"/>
</dbReference>
<dbReference type="EMBL" id="JAEPRC010000020">
    <property type="protein sequence ID" value="KAG2214806.1"/>
    <property type="molecule type" value="Genomic_DNA"/>
</dbReference>
<dbReference type="GO" id="GO:0008194">
    <property type="term" value="F:UDP-glycosyltransferase activity"/>
    <property type="evidence" value="ECO:0007669"/>
    <property type="project" value="InterPro"/>
</dbReference>
<evidence type="ECO:0000313" key="6">
    <source>
        <dbReference type="Proteomes" id="UP000650833"/>
    </source>
</evidence>
<dbReference type="InterPro" id="IPR050271">
    <property type="entry name" value="UDP-glycosyltransferase"/>
</dbReference>
<dbReference type="PANTHER" id="PTHR48043">
    <property type="entry name" value="EG:EG0003.4 PROTEIN-RELATED"/>
    <property type="match status" value="1"/>
</dbReference>
<evidence type="ECO:0000313" key="5">
    <source>
        <dbReference type="EMBL" id="KAG2214806.1"/>
    </source>
</evidence>
<feature type="transmembrane region" description="Helical" evidence="3">
    <location>
        <begin position="516"/>
        <end position="535"/>
    </location>
</feature>
<keyword evidence="3" id="KW-0472">Membrane</keyword>
<dbReference type="Gene3D" id="3.40.50.2000">
    <property type="entry name" value="Glycogen Phosphorylase B"/>
    <property type="match status" value="2"/>
</dbReference>
<sequence>MKISGTIFLISSALASIAAIDDSISTFEVLNSFRKPKNIAFSALFGGSSHSVWVLSILNELAINRGHKAFFVTRDDQIKFGKNYPSIEVVSVGPRYHFGEEQIEIIKNIRERPPMESFVKMFSSKGDEFETDYLGLIENFKTKKIDLVVCDHFNSPCFEAATTLKIPFIVTSTMALSPDAGAPYINNALINKDEPTTLNMSLWQRFDAMFIKPIQYFYELRHFIKKKNVIYRSLGITEPVYAPEMRWEDSLKIFNTAFGFDMARPLGPLVEFVGPIAASIAPSLTPELNQFFETHKKVAYIAFGQHAIASTHDIELLMTGLLEAYETQELDGVIWATRGLEDIFPDQLTTQSNKTYNVQSFFENNNKKDIKFINWAPQIAILNHPSTSFFITHGGSGSIYESMNAGVRVVVFPFFGDQPSSAQVAQTNGIGLKLDYKVSQQKATEIIKTVARDDGNYFQTNVNRFKAIVQLNSKFGIIKAANLMEEVLFTHQNGQLLHRRDVKRDMSFAKANNLDLYAVTAAVALASLLMLIRLVRRAFDSYRLNQKLKTI</sequence>